<comment type="caution">
    <text evidence="1">The sequence shown here is derived from an EMBL/GenBank/DDBJ whole genome shotgun (WGS) entry which is preliminary data.</text>
</comment>
<dbReference type="EMBL" id="JAYKXN010000005">
    <property type="protein sequence ID" value="KAK7285011.1"/>
    <property type="molecule type" value="Genomic_DNA"/>
</dbReference>
<accession>A0AAN9IRX3</accession>
<keyword evidence="2" id="KW-1185">Reference proteome</keyword>
<name>A0AAN9IRX3_CLITE</name>
<sequence>MIVNGDVTMQRWFNKNKEARLDRLHLYIEKLDKDQVLLRLTMDNVTMQTPEDVSGGAGDNVEGDDVFVEGDCNFNKLGEWDLNDFDPKVFKLDITGSNSDEEVLYLDGAYDGKKRCFAIY</sequence>
<evidence type="ECO:0000313" key="1">
    <source>
        <dbReference type="EMBL" id="KAK7285011.1"/>
    </source>
</evidence>
<reference evidence="1 2" key="1">
    <citation type="submission" date="2024-01" db="EMBL/GenBank/DDBJ databases">
        <title>The genomes of 5 underutilized Papilionoideae crops provide insights into root nodulation and disease resistance.</title>
        <authorList>
            <person name="Yuan L."/>
        </authorList>
    </citation>
    <scope>NUCLEOTIDE SEQUENCE [LARGE SCALE GENOMIC DNA]</scope>
    <source>
        <strain evidence="1">LY-2023</strain>
        <tissue evidence="1">Leaf</tissue>
    </source>
</reference>
<gene>
    <name evidence="1" type="ORF">RJT34_19767</name>
</gene>
<protein>
    <submittedName>
        <fullName evidence="1">Uncharacterized protein</fullName>
    </submittedName>
</protein>
<evidence type="ECO:0000313" key="2">
    <source>
        <dbReference type="Proteomes" id="UP001359559"/>
    </source>
</evidence>
<dbReference type="Proteomes" id="UP001359559">
    <property type="component" value="Unassembled WGS sequence"/>
</dbReference>
<organism evidence="1 2">
    <name type="scientific">Clitoria ternatea</name>
    <name type="common">Butterfly pea</name>
    <dbReference type="NCBI Taxonomy" id="43366"/>
    <lineage>
        <taxon>Eukaryota</taxon>
        <taxon>Viridiplantae</taxon>
        <taxon>Streptophyta</taxon>
        <taxon>Embryophyta</taxon>
        <taxon>Tracheophyta</taxon>
        <taxon>Spermatophyta</taxon>
        <taxon>Magnoliopsida</taxon>
        <taxon>eudicotyledons</taxon>
        <taxon>Gunneridae</taxon>
        <taxon>Pentapetalae</taxon>
        <taxon>rosids</taxon>
        <taxon>fabids</taxon>
        <taxon>Fabales</taxon>
        <taxon>Fabaceae</taxon>
        <taxon>Papilionoideae</taxon>
        <taxon>50 kb inversion clade</taxon>
        <taxon>NPAAA clade</taxon>
        <taxon>indigoferoid/millettioid clade</taxon>
        <taxon>Phaseoleae</taxon>
        <taxon>Clitoria</taxon>
    </lineage>
</organism>
<dbReference type="AlphaFoldDB" id="A0AAN9IRX3"/>
<proteinExistence type="predicted"/>